<evidence type="ECO:0000313" key="9">
    <source>
        <dbReference type="Proteomes" id="UP001152798"/>
    </source>
</evidence>
<keyword evidence="2" id="KW-0677">Repeat</keyword>
<dbReference type="PANTHER" id="PTHR24379:SF121">
    <property type="entry name" value="C2H2-TYPE DOMAIN-CONTAINING PROTEIN"/>
    <property type="match status" value="1"/>
</dbReference>
<dbReference type="AlphaFoldDB" id="A0A9P0EB69"/>
<evidence type="ECO:0000256" key="6">
    <source>
        <dbReference type="SAM" id="MobiDB-lite"/>
    </source>
</evidence>
<evidence type="ECO:0000256" key="3">
    <source>
        <dbReference type="ARBA" id="ARBA00022771"/>
    </source>
</evidence>
<feature type="domain" description="C2H2-type" evidence="7">
    <location>
        <begin position="995"/>
        <end position="1023"/>
    </location>
</feature>
<name>A0A9P0EB69_NEZVI</name>
<dbReference type="InterPro" id="IPR013087">
    <property type="entry name" value="Znf_C2H2_type"/>
</dbReference>
<keyword evidence="4" id="KW-0862">Zinc</keyword>
<gene>
    <name evidence="8" type="ORF">NEZAVI_LOCUS4139</name>
</gene>
<dbReference type="Gene3D" id="3.30.160.60">
    <property type="entry name" value="Classic Zinc Finger"/>
    <property type="match status" value="3"/>
</dbReference>
<dbReference type="Proteomes" id="UP001152798">
    <property type="component" value="Chromosome 2"/>
</dbReference>
<dbReference type="SUPFAM" id="SSF57667">
    <property type="entry name" value="beta-beta-alpha zinc fingers"/>
    <property type="match status" value="1"/>
</dbReference>
<evidence type="ECO:0000256" key="4">
    <source>
        <dbReference type="ARBA" id="ARBA00022833"/>
    </source>
</evidence>
<reference evidence="8" key="1">
    <citation type="submission" date="2022-01" db="EMBL/GenBank/DDBJ databases">
        <authorList>
            <person name="King R."/>
        </authorList>
    </citation>
    <scope>NUCLEOTIDE SEQUENCE</scope>
</reference>
<sequence>MPQVIIYDVSDSEDETEQAKGSNESTEVELDPELMLYLDQLPSINVKQDEIQRIVNRYVCDDSIKSEVSHDLYADPIPSCSHQNVETLKVPDDPSNKAPSISYQNIWTEKKKKHEPDLDIEMCPCSSTVCDTVGEPNGSLNDVQVPEPVQIESLVEGNKSNVETLSITDTSESILLSNQPVMQSNDINSLNDNVLESDMEPSIYKEPLESLSLLFHQINGLHKTRIGLNQEDYIAFCAKIVKLKSNHSLLISEIEKGNLIKFEQLVVWGRNLKRNVEDLIIEAKPNGSSFDEAKKFVFKMMHTEIRYRQHLADSNETYIFDDTNHYKFHCMACDRRDDNLTWLVAHLCRDTAEMIYMCCFCGFLFFNNICSLIYHVILDLLEEPKKEYCVECQGFFPSVANHLMDIEGSWKVSCNSCDFISLSQCSLSIHQRYHKMEKHHVCPECGAYFVFFEILENHIRNYCYFYSKKIRHICPICAIIFRDKESLSRHLFSIHHQRWIKCIQCHMLLISRIQYISHRAQNHPESPCTYQICHTCILCPGREFKSSAAQFHMKNHANDVINVIILYVCDCNYYTIHKNNFIEHKAQNCEAAPSFGKWDNDHEMKICGICNDVKFVNLSKPFICEDCEILNSPQSVVSSLTKTYQCKVCKMFLIYKWEAVIEHFFCFHPNISVHKFPNCVKSTHISGLNNDWISKSSNPANSLQTFPNPHTRFCENPRKMFLKMSRNNNISSNIINRNVAKAQPVGKKQTTKKKCTANNVPFYNSLSHFMASNSAASSNQVKREFQKNNTTKRISNISLLPQSNDDVSIRMPEQSVSVEYSTIPREGSDILLANNVYLRQNSLAVDIKQKATTMLCVSSNESKKNEPSSSSGNLLCGKNGIIEAVTTPNQSGVIVPENSVHALIKTPESSDKTTSKSNIIYVKRTIDPNLSDKINNHSIKTITNISSEDMIKTDAEINLIPKKTSLECKKCQYKCNEAVELVKHFVDAHYIQGTYQCMECGDCFANLKNKINHLRSTHKIDTKCYLEPDFNRLDTCRSQFKCPVCLRGFLSEQDKNLHMRCHGMAYLKSIRSTSKEM</sequence>
<dbReference type="GO" id="GO:0008270">
    <property type="term" value="F:zinc ion binding"/>
    <property type="evidence" value="ECO:0007669"/>
    <property type="project" value="UniProtKB-KW"/>
</dbReference>
<dbReference type="PANTHER" id="PTHR24379">
    <property type="entry name" value="KRAB AND ZINC FINGER DOMAIN-CONTAINING"/>
    <property type="match status" value="1"/>
</dbReference>
<feature type="region of interest" description="Disordered" evidence="6">
    <location>
        <begin position="1"/>
        <end position="26"/>
    </location>
</feature>
<dbReference type="InterPro" id="IPR036236">
    <property type="entry name" value="Znf_C2H2_sf"/>
</dbReference>
<evidence type="ECO:0000256" key="1">
    <source>
        <dbReference type="ARBA" id="ARBA00022723"/>
    </source>
</evidence>
<dbReference type="EMBL" id="OV725078">
    <property type="protein sequence ID" value="CAH1393468.1"/>
    <property type="molecule type" value="Genomic_DNA"/>
</dbReference>
<feature type="domain" description="C2H2-type" evidence="7">
    <location>
        <begin position="1040"/>
        <end position="1062"/>
    </location>
</feature>
<evidence type="ECO:0000256" key="2">
    <source>
        <dbReference type="ARBA" id="ARBA00022737"/>
    </source>
</evidence>
<organism evidence="8 9">
    <name type="scientific">Nezara viridula</name>
    <name type="common">Southern green stink bug</name>
    <name type="synonym">Cimex viridulus</name>
    <dbReference type="NCBI Taxonomy" id="85310"/>
    <lineage>
        <taxon>Eukaryota</taxon>
        <taxon>Metazoa</taxon>
        <taxon>Ecdysozoa</taxon>
        <taxon>Arthropoda</taxon>
        <taxon>Hexapoda</taxon>
        <taxon>Insecta</taxon>
        <taxon>Pterygota</taxon>
        <taxon>Neoptera</taxon>
        <taxon>Paraneoptera</taxon>
        <taxon>Hemiptera</taxon>
        <taxon>Heteroptera</taxon>
        <taxon>Panheteroptera</taxon>
        <taxon>Pentatomomorpha</taxon>
        <taxon>Pentatomoidea</taxon>
        <taxon>Pentatomidae</taxon>
        <taxon>Pentatominae</taxon>
        <taxon>Nezara</taxon>
    </lineage>
</organism>
<protein>
    <recommendedName>
        <fullName evidence="7">C2H2-type domain-containing protein</fullName>
    </recommendedName>
</protein>
<accession>A0A9P0EB69</accession>
<evidence type="ECO:0000259" key="7">
    <source>
        <dbReference type="PROSITE" id="PS50157"/>
    </source>
</evidence>
<proteinExistence type="predicted"/>
<keyword evidence="9" id="KW-1185">Reference proteome</keyword>
<keyword evidence="1" id="KW-0479">Metal-binding</keyword>
<dbReference type="PROSITE" id="PS50157">
    <property type="entry name" value="ZINC_FINGER_C2H2_2"/>
    <property type="match status" value="2"/>
</dbReference>
<dbReference type="OrthoDB" id="6614213at2759"/>
<dbReference type="SMART" id="SM00355">
    <property type="entry name" value="ZnF_C2H2"/>
    <property type="match status" value="9"/>
</dbReference>
<dbReference type="PROSITE" id="PS00028">
    <property type="entry name" value="ZINC_FINGER_C2H2_1"/>
    <property type="match status" value="2"/>
</dbReference>
<evidence type="ECO:0000313" key="8">
    <source>
        <dbReference type="EMBL" id="CAH1393468.1"/>
    </source>
</evidence>
<evidence type="ECO:0000256" key="5">
    <source>
        <dbReference type="PROSITE-ProRule" id="PRU00042"/>
    </source>
</evidence>
<keyword evidence="3 5" id="KW-0863">Zinc-finger</keyword>